<proteinExistence type="predicted"/>
<evidence type="ECO:0000313" key="3">
    <source>
        <dbReference type="Proteomes" id="UP001596407"/>
    </source>
</evidence>
<sequence length="159" mass="17260">MADSPYDSTDTHAPSSPTDARLVLAAGVLLGVVGLVATAARHPNRVGMDLQVYYVAAALGVETHLTYLRVAVLPRLSSDWSPSSSRWPLSSSDSPRCCCTPSIWSFRPCPTALSVGARSGPTHVRRGRVRGELRADVRRGRHERKVTPLGRTSLRFINI</sequence>
<organism evidence="2 3">
    <name type="scientific">Halorussus caseinilyticus</name>
    <dbReference type="NCBI Taxonomy" id="3034025"/>
    <lineage>
        <taxon>Archaea</taxon>
        <taxon>Methanobacteriati</taxon>
        <taxon>Methanobacteriota</taxon>
        <taxon>Stenosarchaea group</taxon>
        <taxon>Halobacteria</taxon>
        <taxon>Halobacteriales</taxon>
        <taxon>Haladaptataceae</taxon>
        <taxon>Halorussus</taxon>
    </lineage>
</organism>
<accession>A0ABD5WI61</accession>
<keyword evidence="3" id="KW-1185">Reference proteome</keyword>
<name>A0ABD5WI61_9EURY</name>
<dbReference type="EMBL" id="JBHSZH010000001">
    <property type="protein sequence ID" value="MFC7078864.1"/>
    <property type="molecule type" value="Genomic_DNA"/>
</dbReference>
<gene>
    <name evidence="2" type="ORF">ACFQJ6_00665</name>
</gene>
<evidence type="ECO:0000313" key="2">
    <source>
        <dbReference type="EMBL" id="MFC7078864.1"/>
    </source>
</evidence>
<keyword evidence="1" id="KW-0472">Membrane</keyword>
<comment type="caution">
    <text evidence="2">The sequence shown here is derived from an EMBL/GenBank/DDBJ whole genome shotgun (WGS) entry which is preliminary data.</text>
</comment>
<dbReference type="RefSeq" id="WP_382208417.1">
    <property type="nucleotide sequence ID" value="NZ_JBHSZH010000001.1"/>
</dbReference>
<evidence type="ECO:0000256" key="1">
    <source>
        <dbReference type="SAM" id="Phobius"/>
    </source>
</evidence>
<keyword evidence="1" id="KW-1133">Transmembrane helix</keyword>
<protein>
    <submittedName>
        <fullName evidence="2">Uncharacterized protein</fullName>
    </submittedName>
</protein>
<reference evidence="2 3" key="1">
    <citation type="journal article" date="2019" name="Int. J. Syst. Evol. Microbiol.">
        <title>The Global Catalogue of Microorganisms (GCM) 10K type strain sequencing project: providing services to taxonomists for standard genome sequencing and annotation.</title>
        <authorList>
            <consortium name="The Broad Institute Genomics Platform"/>
            <consortium name="The Broad Institute Genome Sequencing Center for Infectious Disease"/>
            <person name="Wu L."/>
            <person name="Ma J."/>
        </authorList>
    </citation>
    <scope>NUCLEOTIDE SEQUENCE [LARGE SCALE GENOMIC DNA]</scope>
    <source>
        <strain evidence="2 3">DT72</strain>
    </source>
</reference>
<feature type="transmembrane region" description="Helical" evidence="1">
    <location>
        <begin position="20"/>
        <end position="40"/>
    </location>
</feature>
<dbReference type="Proteomes" id="UP001596407">
    <property type="component" value="Unassembled WGS sequence"/>
</dbReference>
<keyword evidence="1" id="KW-0812">Transmembrane</keyword>
<dbReference type="AlphaFoldDB" id="A0ABD5WI61"/>